<gene>
    <name evidence="1" type="ORF">ACFQ5K_06145</name>
</gene>
<dbReference type="Proteomes" id="UP001597212">
    <property type="component" value="Unassembled WGS sequence"/>
</dbReference>
<dbReference type="EMBL" id="JBHTOK010000053">
    <property type="protein sequence ID" value="MFD1440947.1"/>
    <property type="molecule type" value="Genomic_DNA"/>
</dbReference>
<evidence type="ECO:0000313" key="2">
    <source>
        <dbReference type="Proteomes" id="UP001597212"/>
    </source>
</evidence>
<reference evidence="2" key="1">
    <citation type="journal article" date="2019" name="Int. J. Syst. Evol. Microbiol.">
        <title>The Global Catalogue of Microorganisms (GCM) 10K type strain sequencing project: providing services to taxonomists for standard genome sequencing and annotation.</title>
        <authorList>
            <consortium name="The Broad Institute Genomics Platform"/>
            <consortium name="The Broad Institute Genome Sequencing Center for Infectious Disease"/>
            <person name="Wu L."/>
            <person name="Ma J."/>
        </authorList>
    </citation>
    <scope>NUCLEOTIDE SEQUENCE [LARGE SCALE GENOMIC DNA]</scope>
    <source>
        <strain evidence="2">CCM 8912</strain>
    </source>
</reference>
<protein>
    <submittedName>
        <fullName evidence="1">Uncharacterized protein</fullName>
    </submittedName>
</protein>
<name>A0ABW4CU61_9LACO</name>
<keyword evidence="2" id="KW-1185">Reference proteome</keyword>
<comment type="caution">
    <text evidence="1">The sequence shown here is derived from an EMBL/GenBank/DDBJ whole genome shotgun (WGS) entry which is preliminary data.</text>
</comment>
<sequence length="120" mass="13659">METRLNFQVQYDAEITEIKSSHEVPDKAQLSLLPNFGCKQTTSGRLLLNMIFFDLGDDTMAKKNKAIIIVEVDSVTKTRARKAADLLDEATARAHDEISRGEYDSFDSVDDWYKNLNNEK</sequence>
<organism evidence="1 2">
    <name type="scientific">Lacticaseibacillus hegangensis</name>
    <dbReference type="NCBI Taxonomy" id="2486010"/>
    <lineage>
        <taxon>Bacteria</taxon>
        <taxon>Bacillati</taxon>
        <taxon>Bacillota</taxon>
        <taxon>Bacilli</taxon>
        <taxon>Lactobacillales</taxon>
        <taxon>Lactobacillaceae</taxon>
        <taxon>Lacticaseibacillus</taxon>
    </lineage>
</organism>
<accession>A0ABW4CU61</accession>
<evidence type="ECO:0000313" key="1">
    <source>
        <dbReference type="EMBL" id="MFD1440947.1"/>
    </source>
</evidence>
<dbReference type="RefSeq" id="WP_125758039.1">
    <property type="nucleotide sequence ID" value="NZ_JBHTOK010000053.1"/>
</dbReference>
<proteinExistence type="predicted"/>